<protein>
    <submittedName>
        <fullName evidence="3">CCHC-type zinc finger transcription factor</fullName>
    </submittedName>
</protein>
<dbReference type="Gene3D" id="4.10.60.10">
    <property type="entry name" value="Zinc finger, CCHC-type"/>
    <property type="match status" value="1"/>
</dbReference>
<feature type="compositionally biased region" description="Basic residues" evidence="2">
    <location>
        <begin position="860"/>
        <end position="870"/>
    </location>
</feature>
<keyword evidence="4" id="KW-1185">Reference proteome</keyword>
<dbReference type="SUPFAM" id="SSF57756">
    <property type="entry name" value="Retrovirus zinc finger-like domains"/>
    <property type="match status" value="1"/>
</dbReference>
<dbReference type="OrthoDB" id="2280262at2759"/>
<feature type="compositionally biased region" description="Polar residues" evidence="2">
    <location>
        <begin position="36"/>
        <end position="52"/>
    </location>
</feature>
<feature type="coiled-coil region" evidence="1">
    <location>
        <begin position="680"/>
        <end position="721"/>
    </location>
</feature>
<evidence type="ECO:0000313" key="4">
    <source>
        <dbReference type="Proteomes" id="UP000077051"/>
    </source>
</evidence>
<dbReference type="GO" id="GO:0003676">
    <property type="term" value="F:nucleic acid binding"/>
    <property type="evidence" value="ECO:0007669"/>
    <property type="project" value="InterPro"/>
</dbReference>
<feature type="compositionally biased region" description="Basic and acidic residues" evidence="2">
    <location>
        <begin position="532"/>
        <end position="542"/>
    </location>
</feature>
<evidence type="ECO:0000313" key="3">
    <source>
        <dbReference type="EMBL" id="OAD04235.1"/>
    </source>
</evidence>
<feature type="region of interest" description="Disordered" evidence="2">
    <location>
        <begin position="532"/>
        <end position="554"/>
    </location>
</feature>
<dbReference type="InterPro" id="IPR036875">
    <property type="entry name" value="Znf_CCHC_sf"/>
</dbReference>
<dbReference type="EMBL" id="AMYB01000003">
    <property type="protein sequence ID" value="OAD04235.1"/>
    <property type="molecule type" value="Genomic_DNA"/>
</dbReference>
<feature type="compositionally biased region" description="Basic and acidic residues" evidence="2">
    <location>
        <begin position="306"/>
        <end position="316"/>
    </location>
</feature>
<sequence length="938" mass="104633">MEGKRQRKDGDDPDQPPQHGSTKAKKRRLLMGLSNKKPTTTASAAGPSQTHVPSQASSSSMAAPATQAHQGQTQASSQAFSQGTQQLSQNQGSDISRELPTGQGALRYEAELSPARADRPNPQNRLFHTNGDLLLETKFDNVEDAKLAVHLGATHKDVAYKTIVAKDNCEGKLTHVQMTMIRMPNMETFVKDLQRPLKYYVQYENAEGKEYAVQLLIRMLCLRAWDVYVPVTYLGAPPVCHFCRQSGHIRATYLVLAKRQCFKCRKLGHTAQFCREEEATFEDALDEYEASKKATDETATANTQRRTQDSHQEKRQLSTPTILDLVEQATTAEWKKHKAKAKVPDALATFTLPTKSFTQGVVAEAQDEIDAMMKKEGLSPKTAANWLISKLRSMKTPSKKAVEARAKARHALEKLAKEFIEPIKKETEASASSPSAVPWYFTYGGLYRILCTEVGDKNPDKHSDNISNAIMAELPQDTHVQFTTGYTLKTSCRQLLTNFSNMWTPAKCRADLRRPDVINRFSQVLFNRQKVARESHTQEEAHAQTPATAPQTHDEEVIEEKENIEVFQEDDKQKSIPSGSLEICAKLVNGLKTLVPKTDAPFQALQWFPIRQLRNAVVNFAGNKTKLNELAMKPDKEATTWDYDAIRFLGSGGSSKAQEQPQQSVSTELGTATDKDKELADTLANQLKATKAELASISKKLKVLEAQRRQAARLSRAHEKEHQSINPELYGRLKDIRDQCNALYLDQQRLHHSKSQDQSHLYMLNKKIRGQAVVAPKPVPAPPSFGPKTKIQGADPGLVTMASGICSDQKMLFESINRYEALQDSQETVHHGMDQDVPFQMTANVVNAAVSTKTSPTNSSKKKQEKRVKSKCRLRRFYGKHCSQHRKEMGSKSFVTFTGSWHGVSTYIRVALGGPPSHTAADLQLMVKAKSSPRTSLL</sequence>
<reference evidence="3 4" key="1">
    <citation type="submission" date="2015-06" db="EMBL/GenBank/DDBJ databases">
        <title>Expansion of signal transduction pathways in fungi by whole-genome duplication.</title>
        <authorList>
            <consortium name="DOE Joint Genome Institute"/>
            <person name="Corrochano L.M."/>
            <person name="Kuo A."/>
            <person name="Marcet-Houben M."/>
            <person name="Polaino S."/>
            <person name="Salamov A."/>
            <person name="Villalobos J.M."/>
            <person name="Alvarez M.I."/>
            <person name="Avalos J."/>
            <person name="Benito E.P."/>
            <person name="Benoit I."/>
            <person name="Burger G."/>
            <person name="Camino L.P."/>
            <person name="Canovas D."/>
            <person name="Cerda-Olmedo E."/>
            <person name="Cheng J.-F."/>
            <person name="Dominguez A."/>
            <person name="Elias M."/>
            <person name="Eslava A.P."/>
            <person name="Glaser F."/>
            <person name="Grimwood J."/>
            <person name="Gutierrez G."/>
            <person name="Heitman J."/>
            <person name="Henrissat B."/>
            <person name="Iturriaga E.A."/>
            <person name="Lang B.F."/>
            <person name="Lavin J.L."/>
            <person name="Lee S."/>
            <person name="Li W."/>
            <person name="Lindquist E."/>
            <person name="Lopez-Garcia S."/>
            <person name="Luque E.M."/>
            <person name="Marcos A.T."/>
            <person name="Martin J."/>
            <person name="Mccluskey K."/>
            <person name="Medina H.R."/>
            <person name="Miralles-Duran A."/>
            <person name="Miyazaki A."/>
            <person name="Munoz-Torres E."/>
            <person name="Oguiza J.A."/>
            <person name="Ohm R."/>
            <person name="Olmedo M."/>
            <person name="Orejas M."/>
            <person name="Ortiz-Castellanos L."/>
            <person name="Pisabarro A.G."/>
            <person name="Rodriguez-Romero J."/>
            <person name="Ruiz-Herrera J."/>
            <person name="Ruiz-Vazquez R."/>
            <person name="Sanz C."/>
            <person name="Schackwitz W."/>
            <person name="Schmutz J."/>
            <person name="Shahriari M."/>
            <person name="Shelest E."/>
            <person name="Silva-Franco F."/>
            <person name="Soanes D."/>
            <person name="Syed K."/>
            <person name="Tagua V.G."/>
            <person name="Talbot N.J."/>
            <person name="Thon M."/>
            <person name="De Vries R.P."/>
            <person name="Wiebenga A."/>
            <person name="Yadav J.S."/>
            <person name="Braun E.L."/>
            <person name="Baker S."/>
            <person name="Garre V."/>
            <person name="Horwitz B."/>
            <person name="Torres-Martinez S."/>
            <person name="Idnurm A."/>
            <person name="Herrera-Estrella A."/>
            <person name="Gabaldon T."/>
            <person name="Grigoriev I.V."/>
        </authorList>
    </citation>
    <scope>NUCLEOTIDE SEQUENCE [LARGE SCALE GENOMIC DNA]</scope>
    <source>
        <strain evidence="3 4">CBS 277.49</strain>
    </source>
</reference>
<dbReference type="Proteomes" id="UP000077051">
    <property type="component" value="Unassembled WGS sequence"/>
</dbReference>
<feature type="compositionally biased region" description="Basic and acidic residues" evidence="2">
    <location>
        <begin position="1"/>
        <end position="10"/>
    </location>
</feature>
<feature type="compositionally biased region" description="Polar residues" evidence="2">
    <location>
        <begin position="654"/>
        <end position="670"/>
    </location>
</feature>
<dbReference type="VEuPathDB" id="FungiDB:MUCCIDRAFT_79351"/>
<accession>A0A162MQC8</accession>
<evidence type="ECO:0000256" key="1">
    <source>
        <dbReference type="SAM" id="Coils"/>
    </source>
</evidence>
<feature type="region of interest" description="Disordered" evidence="2">
    <location>
        <begin position="851"/>
        <end position="870"/>
    </location>
</feature>
<feature type="region of interest" description="Disordered" evidence="2">
    <location>
        <begin position="292"/>
        <end position="316"/>
    </location>
</feature>
<evidence type="ECO:0000256" key="2">
    <source>
        <dbReference type="SAM" id="MobiDB-lite"/>
    </source>
</evidence>
<proteinExistence type="predicted"/>
<organism evidence="3 4">
    <name type="scientific">Mucor lusitanicus CBS 277.49</name>
    <dbReference type="NCBI Taxonomy" id="747725"/>
    <lineage>
        <taxon>Eukaryota</taxon>
        <taxon>Fungi</taxon>
        <taxon>Fungi incertae sedis</taxon>
        <taxon>Mucoromycota</taxon>
        <taxon>Mucoromycotina</taxon>
        <taxon>Mucoromycetes</taxon>
        <taxon>Mucorales</taxon>
        <taxon>Mucorineae</taxon>
        <taxon>Mucoraceae</taxon>
        <taxon>Mucor</taxon>
    </lineage>
</organism>
<comment type="caution">
    <text evidence="3">The sequence shown here is derived from an EMBL/GenBank/DDBJ whole genome shotgun (WGS) entry which is preliminary data.</text>
</comment>
<feature type="compositionally biased region" description="Low complexity" evidence="2">
    <location>
        <begin position="53"/>
        <end position="68"/>
    </location>
</feature>
<feature type="region of interest" description="Disordered" evidence="2">
    <location>
        <begin position="652"/>
        <end position="674"/>
    </location>
</feature>
<name>A0A162MQC8_MUCCL</name>
<feature type="region of interest" description="Disordered" evidence="2">
    <location>
        <begin position="1"/>
        <end position="99"/>
    </location>
</feature>
<gene>
    <name evidence="3" type="ORF">MUCCIDRAFT_79351</name>
</gene>
<dbReference type="AlphaFoldDB" id="A0A162MQC8"/>
<dbReference type="GO" id="GO:0008270">
    <property type="term" value="F:zinc ion binding"/>
    <property type="evidence" value="ECO:0007669"/>
    <property type="project" value="InterPro"/>
</dbReference>
<keyword evidence="1" id="KW-0175">Coiled coil</keyword>
<feature type="compositionally biased region" description="Polar residues" evidence="2">
    <location>
        <begin position="69"/>
        <end position="94"/>
    </location>
</feature>